<protein>
    <submittedName>
        <fullName evidence="3">Uncharacterized protein</fullName>
    </submittedName>
</protein>
<evidence type="ECO:0000313" key="4">
    <source>
        <dbReference type="Proteomes" id="UP000053664"/>
    </source>
</evidence>
<dbReference type="KEGG" id="pfp:PFL1_02633"/>
<evidence type="ECO:0000256" key="2">
    <source>
        <dbReference type="SAM" id="SignalP"/>
    </source>
</evidence>
<dbReference type="HOGENOM" id="CLU_627184_0_0_1"/>
<dbReference type="AlphaFoldDB" id="A0A061HH53"/>
<accession>A0A061HH53</accession>
<gene>
    <name evidence="3" type="ORF">PFL1_02633</name>
</gene>
<proteinExistence type="predicted"/>
<keyword evidence="2" id="KW-0732">Signal</keyword>
<dbReference type="Proteomes" id="UP000053664">
    <property type="component" value="Unassembled WGS sequence"/>
</dbReference>
<feature type="chain" id="PRO_5001599952" evidence="2">
    <location>
        <begin position="25"/>
        <end position="464"/>
    </location>
</feature>
<feature type="region of interest" description="Disordered" evidence="1">
    <location>
        <begin position="142"/>
        <end position="190"/>
    </location>
</feature>
<sequence>MAPFRLCAAVLAVSAALLLSPALAPPPYPQRLWNGLYDISSGAESFAADHFANAVTTGEHQGAAGWPRYHDYGVPSDHGAQPGTSTSGGYQHLGHGEGYRSAAPSRGNPWMRAGYGEAPAYQQSTEQSERYPALRWSPEPSYFGSNSHPLSPSPQPFDDFDAPYRSPDFGHAESYASGGHGPNDGDASLGRVPVDHDALLADFEAWHARQGHATASSPAGRGSTGRAGGEMGRALVVPHWRQIPHADEAEQMSPVRHLAGAIETTPAYVGVDAFESDYAASKARMDALLDSLHADDIFSAQLARRLPPITVEGHENKMRLRKAWASAEQTSLIVDAIRERYRIELDGLPDLDEQLRAIEFTAGTWDVQKLLQLIRNHRKALDPGALRAWEYMGRTRSFYFDAGGYRIKAAGPRRNDERSTERLYNIVAFPLDRDESLPVIYFLPIKVPDSLPKRRFLRGGTGVA</sequence>
<dbReference type="EMBL" id="KE361629">
    <property type="protein sequence ID" value="EPQ29961.1"/>
    <property type="molecule type" value="Genomic_DNA"/>
</dbReference>
<feature type="region of interest" description="Disordered" evidence="1">
    <location>
        <begin position="75"/>
        <end position="105"/>
    </location>
</feature>
<reference evidence="3 4" key="1">
    <citation type="journal article" date="2013" name="Plant Cell">
        <title>The transition from a phytopathogenic smut ancestor to an anamorphic biocontrol agent deciphered by comparative whole-genome analysis.</title>
        <authorList>
            <person name="Lefebvre F."/>
            <person name="Joly D.L."/>
            <person name="Labbe C."/>
            <person name="Teichmann B."/>
            <person name="Linning R."/>
            <person name="Belzile F."/>
            <person name="Bakkeren G."/>
            <person name="Belanger R.R."/>
        </authorList>
    </citation>
    <scope>NUCLEOTIDE SEQUENCE [LARGE SCALE GENOMIC DNA]</scope>
    <source>
        <strain evidence="3 4">PF-1</strain>
    </source>
</reference>
<name>A0A061HH53_9BASI</name>
<evidence type="ECO:0000313" key="3">
    <source>
        <dbReference type="EMBL" id="EPQ29961.1"/>
    </source>
</evidence>
<dbReference type="GeneID" id="19316751"/>
<organism evidence="3 4">
    <name type="scientific">Pseudozyma flocculosa PF-1</name>
    <dbReference type="NCBI Taxonomy" id="1277687"/>
    <lineage>
        <taxon>Eukaryota</taxon>
        <taxon>Fungi</taxon>
        <taxon>Dikarya</taxon>
        <taxon>Basidiomycota</taxon>
        <taxon>Ustilaginomycotina</taxon>
        <taxon>Ustilaginomycetes</taxon>
        <taxon>Ustilaginales</taxon>
        <taxon>Ustilaginaceae</taxon>
        <taxon>Pseudozyma</taxon>
    </lineage>
</organism>
<evidence type="ECO:0000256" key="1">
    <source>
        <dbReference type="SAM" id="MobiDB-lite"/>
    </source>
</evidence>
<feature type="signal peptide" evidence="2">
    <location>
        <begin position="1"/>
        <end position="24"/>
    </location>
</feature>
<dbReference type="RefSeq" id="XP_007878339.1">
    <property type="nucleotide sequence ID" value="XM_007880148.1"/>
</dbReference>